<evidence type="ECO:0000313" key="1">
    <source>
        <dbReference type="EMBL" id="KAK9903212.1"/>
    </source>
</evidence>
<comment type="caution">
    <text evidence="1">The sequence shown here is derived from an EMBL/GenBank/DDBJ whole genome shotgun (WGS) entry which is preliminary data.</text>
</comment>
<reference evidence="1 2" key="1">
    <citation type="journal article" date="2023" name="G3 (Bethesda)">
        <title>A chromosome-length genome assembly and annotation of blackberry (Rubus argutus, cv. 'Hillquist').</title>
        <authorList>
            <person name="Bruna T."/>
            <person name="Aryal R."/>
            <person name="Dudchenko O."/>
            <person name="Sargent D.J."/>
            <person name="Mead D."/>
            <person name="Buti M."/>
            <person name="Cavallini A."/>
            <person name="Hytonen T."/>
            <person name="Andres J."/>
            <person name="Pham M."/>
            <person name="Weisz D."/>
            <person name="Mascagni F."/>
            <person name="Usai G."/>
            <person name="Natali L."/>
            <person name="Bassil N."/>
            <person name="Fernandez G.E."/>
            <person name="Lomsadze A."/>
            <person name="Armour M."/>
            <person name="Olukolu B."/>
            <person name="Poorten T."/>
            <person name="Britton C."/>
            <person name="Davik J."/>
            <person name="Ashrafi H."/>
            <person name="Aiden E.L."/>
            <person name="Borodovsky M."/>
            <person name="Worthington M."/>
        </authorList>
    </citation>
    <scope>NUCLEOTIDE SEQUENCE [LARGE SCALE GENOMIC DNA]</scope>
    <source>
        <strain evidence="1">PI 553951</strain>
    </source>
</reference>
<dbReference type="AlphaFoldDB" id="A0AAW1VNT2"/>
<proteinExistence type="predicted"/>
<sequence>MLAASTPAERCGGFVVRSTVNGGVDRWLCDGREEEARRYSRWPKISAPAARCGSMAAWSGDLVRLGWAFGGCLEQHRQEYGGTGLSFLISGRVGVSWDEHGLGGGLGFH</sequence>
<protein>
    <submittedName>
        <fullName evidence="1">Uncharacterized protein</fullName>
    </submittedName>
</protein>
<gene>
    <name evidence="1" type="ORF">M0R45_001141</name>
</gene>
<dbReference type="EMBL" id="JBEDUW010000230">
    <property type="protein sequence ID" value="KAK9903212.1"/>
    <property type="molecule type" value="Genomic_DNA"/>
</dbReference>
<keyword evidence="2" id="KW-1185">Reference proteome</keyword>
<name>A0AAW1VNT2_RUBAR</name>
<evidence type="ECO:0000313" key="2">
    <source>
        <dbReference type="Proteomes" id="UP001457282"/>
    </source>
</evidence>
<organism evidence="1 2">
    <name type="scientific">Rubus argutus</name>
    <name type="common">Southern blackberry</name>
    <dbReference type="NCBI Taxonomy" id="59490"/>
    <lineage>
        <taxon>Eukaryota</taxon>
        <taxon>Viridiplantae</taxon>
        <taxon>Streptophyta</taxon>
        <taxon>Embryophyta</taxon>
        <taxon>Tracheophyta</taxon>
        <taxon>Spermatophyta</taxon>
        <taxon>Magnoliopsida</taxon>
        <taxon>eudicotyledons</taxon>
        <taxon>Gunneridae</taxon>
        <taxon>Pentapetalae</taxon>
        <taxon>rosids</taxon>
        <taxon>fabids</taxon>
        <taxon>Rosales</taxon>
        <taxon>Rosaceae</taxon>
        <taxon>Rosoideae</taxon>
        <taxon>Rosoideae incertae sedis</taxon>
        <taxon>Rubus</taxon>
    </lineage>
</organism>
<accession>A0AAW1VNT2</accession>
<dbReference type="Proteomes" id="UP001457282">
    <property type="component" value="Unassembled WGS sequence"/>
</dbReference>